<protein>
    <recommendedName>
        <fullName evidence="4">DUF4157 domain-containing protein</fullName>
    </recommendedName>
</protein>
<comment type="caution">
    <text evidence="2">The sequence shown here is derived from an EMBL/GenBank/DDBJ whole genome shotgun (WGS) entry which is preliminary data.</text>
</comment>
<evidence type="ECO:0000256" key="1">
    <source>
        <dbReference type="SAM" id="SignalP"/>
    </source>
</evidence>
<accession>A0A2T0MK53</accession>
<feature type="chain" id="PRO_5015578924" description="DUF4157 domain-containing protein" evidence="1">
    <location>
        <begin position="23"/>
        <end position="234"/>
    </location>
</feature>
<proteinExistence type="predicted"/>
<evidence type="ECO:0008006" key="4">
    <source>
        <dbReference type="Google" id="ProtNLM"/>
    </source>
</evidence>
<reference evidence="2 3" key="1">
    <citation type="submission" date="2018-03" db="EMBL/GenBank/DDBJ databases">
        <title>Genomic Encyclopedia of Archaeal and Bacterial Type Strains, Phase II (KMG-II): from individual species to whole genera.</title>
        <authorList>
            <person name="Goeker M."/>
        </authorList>
    </citation>
    <scope>NUCLEOTIDE SEQUENCE [LARGE SCALE GENOMIC DNA]</scope>
    <source>
        <strain evidence="2 3">DSM 25027</strain>
    </source>
</reference>
<keyword evidence="1" id="KW-0732">Signal</keyword>
<gene>
    <name evidence="2" type="ORF">CLV81_1943</name>
</gene>
<sequence length="234" mass="27453">MKRNLKFSFLILFMGLSSPAFSQTPKVKFLPEDFRASDYEKYSLKKKFPKEIEAQVLTALSFYPQLLDTRIKFRFKKRKTPLTSRPRIMHVFLPKKWRTYIITISSETTESFAPILFSRLPYNAQIGVLGHEIAHVLEYRTQTSFQLIALGFKLGNPHFTDKFEFRTDERTISHGLGYQLFGWSSFVRKELKVAEWKGASEVLESGNIPEAKERYMNPKTIKKYMVENPIYDIK</sequence>
<feature type="signal peptide" evidence="1">
    <location>
        <begin position="1"/>
        <end position="22"/>
    </location>
</feature>
<dbReference type="Proteomes" id="UP000237640">
    <property type="component" value="Unassembled WGS sequence"/>
</dbReference>
<organism evidence="2 3">
    <name type="scientific">Flagellimonas meridianipacifica</name>
    <dbReference type="NCBI Taxonomy" id="1080225"/>
    <lineage>
        <taxon>Bacteria</taxon>
        <taxon>Pseudomonadati</taxon>
        <taxon>Bacteroidota</taxon>
        <taxon>Flavobacteriia</taxon>
        <taxon>Flavobacteriales</taxon>
        <taxon>Flavobacteriaceae</taxon>
        <taxon>Flagellimonas</taxon>
    </lineage>
</organism>
<dbReference type="EMBL" id="PVYX01000001">
    <property type="protein sequence ID" value="PRX57929.1"/>
    <property type="molecule type" value="Genomic_DNA"/>
</dbReference>
<name>A0A2T0MK53_9FLAO</name>
<dbReference type="AlphaFoldDB" id="A0A2T0MK53"/>
<evidence type="ECO:0000313" key="3">
    <source>
        <dbReference type="Proteomes" id="UP000237640"/>
    </source>
</evidence>
<keyword evidence="3" id="KW-1185">Reference proteome</keyword>
<evidence type="ECO:0000313" key="2">
    <source>
        <dbReference type="EMBL" id="PRX57929.1"/>
    </source>
</evidence>